<name>A0ABY5R879_9MOLU</name>
<protein>
    <submittedName>
        <fullName evidence="1">HAD family hydrolase</fullName>
    </submittedName>
</protein>
<dbReference type="RefSeq" id="WP_258210887.1">
    <property type="nucleotide sequence ID" value="NZ_CP102734.1"/>
</dbReference>
<dbReference type="Gene3D" id="3.40.50.1000">
    <property type="entry name" value="HAD superfamily/HAD-like"/>
    <property type="match status" value="1"/>
</dbReference>
<dbReference type="InterPro" id="IPR036412">
    <property type="entry name" value="HAD-like_sf"/>
</dbReference>
<dbReference type="GO" id="GO:0016787">
    <property type="term" value="F:hydrolase activity"/>
    <property type="evidence" value="ECO:0007669"/>
    <property type="project" value="UniProtKB-KW"/>
</dbReference>
<dbReference type="PANTHER" id="PTHR10000">
    <property type="entry name" value="PHOSPHOSERINE PHOSPHATASE"/>
    <property type="match status" value="1"/>
</dbReference>
<proteinExistence type="predicted"/>
<evidence type="ECO:0000313" key="2">
    <source>
        <dbReference type="Proteomes" id="UP001059252"/>
    </source>
</evidence>
<organism evidence="1 2">
    <name type="scientific">Mycoplasma iguanae</name>
    <dbReference type="NCBI Taxonomy" id="292461"/>
    <lineage>
        <taxon>Bacteria</taxon>
        <taxon>Bacillati</taxon>
        <taxon>Mycoplasmatota</taxon>
        <taxon>Mollicutes</taxon>
        <taxon>Mycoplasmataceae</taxon>
        <taxon>Mycoplasma</taxon>
    </lineage>
</organism>
<sequence>MAKLFTFDLDGTLLNSKSQIPQATINAILELKKEGNYFALATGRGLISIKPILEQFSDFDFAICNNGVIVKNLKTNEVSVNSHLDNELLDIIWEESQKTQSFLTISTDQNVYTIKPESEMTWLMSQEEMDLKIGRESNIEKVKEQLNKKEKITQLALRNSEEVITEIFQRNKSTLGKKYATFQTNRIFYDINPLGSDKVNGLKKVAQILNIKPENLVTFGDSGNDIEMLSYSKYGIAMGNSTEEIKKIAYEVIGDHNTNTLAETLLRFKNSK</sequence>
<keyword evidence="1" id="KW-0378">Hydrolase</keyword>
<dbReference type="PANTHER" id="PTHR10000:SF8">
    <property type="entry name" value="HAD SUPERFAMILY HYDROLASE-LIKE, TYPE 3"/>
    <property type="match status" value="1"/>
</dbReference>
<gene>
    <name evidence="1" type="ORF">NV226_00110</name>
</gene>
<dbReference type="InterPro" id="IPR006379">
    <property type="entry name" value="HAD-SF_hydro_IIB"/>
</dbReference>
<dbReference type="NCBIfam" id="TIGR00099">
    <property type="entry name" value="Cof-subfamily"/>
    <property type="match status" value="1"/>
</dbReference>
<dbReference type="Gene3D" id="3.30.1240.10">
    <property type="match status" value="1"/>
</dbReference>
<accession>A0ABY5R879</accession>
<dbReference type="PROSITE" id="PS01228">
    <property type="entry name" value="COF_1"/>
    <property type="match status" value="1"/>
</dbReference>
<dbReference type="EMBL" id="CP102734">
    <property type="protein sequence ID" value="UVD81713.1"/>
    <property type="molecule type" value="Genomic_DNA"/>
</dbReference>
<dbReference type="NCBIfam" id="TIGR01484">
    <property type="entry name" value="HAD-SF-IIB"/>
    <property type="match status" value="1"/>
</dbReference>
<dbReference type="SUPFAM" id="SSF56784">
    <property type="entry name" value="HAD-like"/>
    <property type="match status" value="1"/>
</dbReference>
<reference evidence="1" key="1">
    <citation type="submission" date="2022-08" db="EMBL/GenBank/DDBJ databases">
        <title>Complete genome of Mycoplasma iguanae type strain 2327.</title>
        <authorList>
            <person name="Spergser J."/>
        </authorList>
    </citation>
    <scope>NUCLEOTIDE SEQUENCE</scope>
    <source>
        <strain evidence="1">2327</strain>
    </source>
</reference>
<dbReference type="SFLD" id="SFLDG01140">
    <property type="entry name" value="C2.B:_Phosphomannomutase_and_P"/>
    <property type="match status" value="1"/>
</dbReference>
<dbReference type="Pfam" id="PF08282">
    <property type="entry name" value="Hydrolase_3"/>
    <property type="match status" value="1"/>
</dbReference>
<dbReference type="InterPro" id="IPR000150">
    <property type="entry name" value="Cof"/>
</dbReference>
<dbReference type="SFLD" id="SFLDS00003">
    <property type="entry name" value="Haloacid_Dehalogenase"/>
    <property type="match status" value="1"/>
</dbReference>
<keyword evidence="2" id="KW-1185">Reference proteome</keyword>
<dbReference type="InterPro" id="IPR023214">
    <property type="entry name" value="HAD_sf"/>
</dbReference>
<dbReference type="Proteomes" id="UP001059252">
    <property type="component" value="Chromosome"/>
</dbReference>
<evidence type="ECO:0000313" key="1">
    <source>
        <dbReference type="EMBL" id="UVD81713.1"/>
    </source>
</evidence>